<dbReference type="EMBL" id="JAHEAC010000142">
    <property type="protein sequence ID" value="MBX8644996.1"/>
    <property type="molecule type" value="Genomic_DNA"/>
</dbReference>
<gene>
    <name evidence="2" type="ORF">KIY12_09820</name>
</gene>
<dbReference type="PANTHER" id="PTHR40699">
    <property type="entry name" value="UPF0179 PROTEIN MJ1627"/>
    <property type="match status" value="1"/>
</dbReference>
<dbReference type="Pfam" id="PF03684">
    <property type="entry name" value="UPF0179"/>
    <property type="match status" value="1"/>
</dbReference>
<evidence type="ECO:0000256" key="1">
    <source>
        <dbReference type="ARBA" id="ARBA00010824"/>
    </source>
</evidence>
<sequence length="172" mass="19467">FVGGRKVANIYYHHRWLCPTSTKCLQNWSAKVMPGITLIGEHLAKEGTQFVFNGPSPECRDCKLKVACLNLEPGQHYRVVEVRPKHHDDCAIHQDGVRVVKVEECVNRIAVRRRQAVEGSIISPDRRECSVLGCPNYRLCFPLGVQKQKYKVLSVGNQVECSIGEDLRLIEV</sequence>
<evidence type="ECO:0000313" key="3">
    <source>
        <dbReference type="Proteomes" id="UP000750197"/>
    </source>
</evidence>
<proteinExistence type="inferred from homology"/>
<evidence type="ECO:0000313" key="2">
    <source>
        <dbReference type="EMBL" id="MBX8644996.1"/>
    </source>
</evidence>
<accession>A0A8J8CH16</accession>
<dbReference type="Proteomes" id="UP000750197">
    <property type="component" value="Unassembled WGS sequence"/>
</dbReference>
<comment type="similarity">
    <text evidence="1">Belongs to the UPF0179 family.</text>
</comment>
<protein>
    <submittedName>
        <fullName evidence="2">UPF0179 family protein</fullName>
    </submittedName>
</protein>
<dbReference type="HAMAP" id="MF_00498">
    <property type="entry name" value="UPF0179"/>
    <property type="match status" value="1"/>
</dbReference>
<comment type="caution">
    <text evidence="2">The sequence shown here is derived from an EMBL/GenBank/DDBJ whole genome shotgun (WGS) entry which is preliminary data.</text>
</comment>
<dbReference type="AlphaFoldDB" id="A0A8J8CH16"/>
<reference evidence="2" key="1">
    <citation type="submission" date="2021-05" db="EMBL/GenBank/DDBJ databases">
        <title>Genomic insights into ecological role and evolution of a novel Thermoplasmata order Candidatus Sysuiplasmatales.</title>
        <authorList>
            <person name="Yuan Y."/>
        </authorList>
    </citation>
    <scope>NUCLEOTIDE SEQUENCE</scope>
    <source>
        <strain evidence="2">TUT19-bin139</strain>
    </source>
</reference>
<organism evidence="2 3">
    <name type="scientific">Candidatus Sysuiplasma superficiale</name>
    <dbReference type="NCBI Taxonomy" id="2823368"/>
    <lineage>
        <taxon>Archaea</taxon>
        <taxon>Methanobacteriati</taxon>
        <taxon>Thermoplasmatota</taxon>
        <taxon>Thermoplasmata</taxon>
        <taxon>Candidatus Sysuiplasmatales</taxon>
        <taxon>Candidatus Sysuiplasmataceae</taxon>
        <taxon>Candidatus Sysuiplasma</taxon>
    </lineage>
</organism>
<feature type="non-terminal residue" evidence="2">
    <location>
        <position position="1"/>
    </location>
</feature>
<name>A0A8J8CH16_9ARCH</name>
<dbReference type="InterPro" id="IPR005369">
    <property type="entry name" value="UPF0179"/>
</dbReference>
<dbReference type="PANTHER" id="PTHR40699:SF1">
    <property type="entry name" value="UPF0179 PROTEIN MJ1627"/>
    <property type="match status" value="1"/>
</dbReference>